<keyword evidence="5" id="KW-1185">Reference proteome</keyword>
<reference evidence="4" key="1">
    <citation type="journal article" date="2020" name="BMC Genomics">
        <title>Correction to: Identification and distribution of gene clusters required for synthesis of sphingolipid metabolism inhibitors in diverse species of the filamentous fungus Fusarium.</title>
        <authorList>
            <person name="Kim H.S."/>
            <person name="Lohmar J.M."/>
            <person name="Busman M."/>
            <person name="Brown D.W."/>
            <person name="Naumann T.A."/>
            <person name="Divon H.H."/>
            <person name="Lysoe E."/>
            <person name="Uhlig S."/>
            <person name="Proctor R.H."/>
        </authorList>
    </citation>
    <scope>NUCLEOTIDE SEQUENCE</scope>
    <source>
        <strain evidence="4">NRRL 20472</strain>
    </source>
</reference>
<dbReference type="InterPro" id="IPR036291">
    <property type="entry name" value="NAD(P)-bd_dom_sf"/>
</dbReference>
<dbReference type="SUPFAM" id="SSF51735">
    <property type="entry name" value="NAD(P)-binding Rossmann-fold domains"/>
    <property type="match status" value="1"/>
</dbReference>
<evidence type="ECO:0000313" key="4">
    <source>
        <dbReference type="EMBL" id="KAF4973792.1"/>
    </source>
</evidence>
<evidence type="ECO:0000256" key="1">
    <source>
        <dbReference type="ARBA" id="ARBA00006484"/>
    </source>
</evidence>
<comment type="similarity">
    <text evidence="1 3">Belongs to the short-chain dehydrogenases/reductases (SDR) family.</text>
</comment>
<organism evidence="4 5">
    <name type="scientific">Fusarium sarcochroum</name>
    <dbReference type="NCBI Taxonomy" id="1208366"/>
    <lineage>
        <taxon>Eukaryota</taxon>
        <taxon>Fungi</taxon>
        <taxon>Dikarya</taxon>
        <taxon>Ascomycota</taxon>
        <taxon>Pezizomycotina</taxon>
        <taxon>Sordariomycetes</taxon>
        <taxon>Hypocreomycetidae</taxon>
        <taxon>Hypocreales</taxon>
        <taxon>Nectriaceae</taxon>
        <taxon>Fusarium</taxon>
        <taxon>Fusarium lateritium species complex</taxon>
    </lineage>
</organism>
<dbReference type="OrthoDB" id="5296at2759"/>
<evidence type="ECO:0000256" key="2">
    <source>
        <dbReference type="ARBA" id="ARBA00023002"/>
    </source>
</evidence>
<dbReference type="Proteomes" id="UP000622797">
    <property type="component" value="Unassembled WGS sequence"/>
</dbReference>
<dbReference type="PANTHER" id="PTHR44229:SF4">
    <property type="entry name" value="15-HYDROXYPROSTAGLANDIN DEHYDROGENASE [NAD(+)]"/>
    <property type="match status" value="1"/>
</dbReference>
<dbReference type="GO" id="GO:0005737">
    <property type="term" value="C:cytoplasm"/>
    <property type="evidence" value="ECO:0007669"/>
    <property type="project" value="TreeGrafter"/>
</dbReference>
<sequence>MADVKLQPEAEELLEEHKSAEGGKATAHYQMTDVNDWGQLQTLWDISLEKFGSIHIVCNGAGIYEPPSSDFWNPPGISQLAEDKADANPGVFKTFAVNTMAPIRLAQLAMDYWLEHREVEGNLLFVASLGAYVHSIQTPLYFASKAAIVSFVKSMSRLRSALGIRIAAICPGAVDTPIFYPDYCRKRVRPDDLTLTAEECAGIIMDVLTKSKYGDGNIVQVMRVGTKEEPDISVREVPLERLYPTGGPVGPENHLLEEEEKFIEQLKDKGMRHQDQRVQIDLQ</sequence>
<name>A0A8H4UCA6_9HYPO</name>
<evidence type="ECO:0000313" key="5">
    <source>
        <dbReference type="Proteomes" id="UP000622797"/>
    </source>
</evidence>
<reference evidence="4" key="2">
    <citation type="submission" date="2020-05" db="EMBL/GenBank/DDBJ databases">
        <authorList>
            <person name="Kim H.-S."/>
            <person name="Proctor R.H."/>
            <person name="Brown D.W."/>
        </authorList>
    </citation>
    <scope>NUCLEOTIDE SEQUENCE</scope>
    <source>
        <strain evidence="4">NRRL 20472</strain>
    </source>
</reference>
<gene>
    <name evidence="4" type="ORF">FSARC_21</name>
</gene>
<dbReference type="InterPro" id="IPR002347">
    <property type="entry name" value="SDR_fam"/>
</dbReference>
<dbReference type="EMBL" id="JABEXW010000003">
    <property type="protein sequence ID" value="KAF4973792.1"/>
    <property type="molecule type" value="Genomic_DNA"/>
</dbReference>
<accession>A0A8H4UCA6</accession>
<comment type="caution">
    <text evidence="4">The sequence shown here is derived from an EMBL/GenBank/DDBJ whole genome shotgun (WGS) entry which is preliminary data.</text>
</comment>
<evidence type="ECO:0000256" key="3">
    <source>
        <dbReference type="RuleBase" id="RU000363"/>
    </source>
</evidence>
<dbReference type="PANTHER" id="PTHR44229">
    <property type="entry name" value="15-HYDROXYPROSTAGLANDIN DEHYDROGENASE [NAD(+)]"/>
    <property type="match status" value="1"/>
</dbReference>
<protein>
    <submittedName>
        <fullName evidence="4">Uncharacterized protein</fullName>
    </submittedName>
</protein>
<proteinExistence type="inferred from homology"/>
<dbReference type="GO" id="GO:0016616">
    <property type="term" value="F:oxidoreductase activity, acting on the CH-OH group of donors, NAD or NADP as acceptor"/>
    <property type="evidence" value="ECO:0007669"/>
    <property type="project" value="TreeGrafter"/>
</dbReference>
<dbReference type="PRINTS" id="PR00080">
    <property type="entry name" value="SDRFAMILY"/>
</dbReference>
<keyword evidence="2" id="KW-0560">Oxidoreductase</keyword>
<dbReference type="Gene3D" id="3.40.50.720">
    <property type="entry name" value="NAD(P)-binding Rossmann-like Domain"/>
    <property type="match status" value="1"/>
</dbReference>
<dbReference type="AlphaFoldDB" id="A0A8H4UCA6"/>
<dbReference type="Pfam" id="PF00106">
    <property type="entry name" value="adh_short"/>
    <property type="match status" value="1"/>
</dbReference>
<dbReference type="PRINTS" id="PR00081">
    <property type="entry name" value="GDHRDH"/>
</dbReference>